<dbReference type="InterPro" id="IPR014223">
    <property type="entry name" value="ABC_CydC/D"/>
</dbReference>
<dbReference type="EMBL" id="JADZLT010000050">
    <property type="protein sequence ID" value="MBH0238323.1"/>
    <property type="molecule type" value="Genomic_DNA"/>
</dbReference>
<dbReference type="Gene3D" id="3.40.50.300">
    <property type="entry name" value="P-loop containing nucleotide triphosphate hydrolases"/>
    <property type="match status" value="1"/>
</dbReference>
<feature type="transmembrane region" description="Helical" evidence="8">
    <location>
        <begin position="161"/>
        <end position="180"/>
    </location>
</feature>
<dbReference type="RefSeq" id="WP_197311405.1">
    <property type="nucleotide sequence ID" value="NZ_JADZLT010000050.1"/>
</dbReference>
<evidence type="ECO:0000256" key="3">
    <source>
        <dbReference type="ARBA" id="ARBA00022692"/>
    </source>
</evidence>
<dbReference type="InterPro" id="IPR036640">
    <property type="entry name" value="ABC1_TM_sf"/>
</dbReference>
<dbReference type="InterPro" id="IPR027417">
    <property type="entry name" value="P-loop_NTPase"/>
</dbReference>
<dbReference type="InterPro" id="IPR039421">
    <property type="entry name" value="Type_1_exporter"/>
</dbReference>
<evidence type="ECO:0000256" key="4">
    <source>
        <dbReference type="ARBA" id="ARBA00022741"/>
    </source>
</evidence>
<dbReference type="GO" id="GO:0034775">
    <property type="term" value="P:glutathione transmembrane transport"/>
    <property type="evidence" value="ECO:0007669"/>
    <property type="project" value="InterPro"/>
</dbReference>
<dbReference type="InterPro" id="IPR003593">
    <property type="entry name" value="AAA+_ATPase"/>
</dbReference>
<dbReference type="InterPro" id="IPR011527">
    <property type="entry name" value="ABC1_TM_dom"/>
</dbReference>
<dbReference type="Gene3D" id="1.20.1560.10">
    <property type="entry name" value="ABC transporter type 1, transmembrane domain"/>
    <property type="match status" value="1"/>
</dbReference>
<dbReference type="SMART" id="SM00382">
    <property type="entry name" value="AAA"/>
    <property type="match status" value="1"/>
</dbReference>
<dbReference type="Proteomes" id="UP000631694">
    <property type="component" value="Unassembled WGS sequence"/>
</dbReference>
<dbReference type="SUPFAM" id="SSF90123">
    <property type="entry name" value="ABC transporter transmembrane region"/>
    <property type="match status" value="1"/>
</dbReference>
<name>A0A931I2Y2_9HYPH</name>
<gene>
    <name evidence="11" type="primary">cydC</name>
    <name evidence="11" type="ORF">I5731_10850</name>
</gene>
<dbReference type="PANTHER" id="PTHR24221:SF654">
    <property type="entry name" value="ATP-BINDING CASSETTE SUB-FAMILY B MEMBER 6"/>
    <property type="match status" value="1"/>
</dbReference>
<proteinExistence type="inferred from homology"/>
<dbReference type="PROSITE" id="PS50893">
    <property type="entry name" value="ABC_TRANSPORTER_2"/>
    <property type="match status" value="1"/>
</dbReference>
<sequence length="568" mass="56838">MRAILVILRFFLRRAAGRLALGTLLLVATLAAGAGLFAVSGWLIAGSALAGLGLIVFDTFRPSAGIRFFAVGRTVARYAERLASHDATLRVLAALRVAVFRGLAASPGPAQPGGRMLGRLSGDVDALDGLTIRLAAPAVATLVAGAAGLVLLGAVSVPLALAVFVPALLGGLLVPVVLGLRATRDARRKLAALDAVRLRLADLDRGRTDLALAGRLGEKVAAVGDAATRAAVAERRLARREAVIRAAGLLGGQGAIAAAALVGAGLLAAGAISGPLFVAVVIGAFAAIELVGPLRAGALDLGRTAVAARRLAPLVEVGERAAGTVTPAPAAGTAAASLHFENVDFRWADDRPAILENFSGVVPAGRRIALVGPSGVGKSTLLALAAGLARPDAGRVSLGGAGIAAPGRSESGAAIGLLTQSTRLFRGTIADNLRLAAPEAADDDLLAACRTAGFAPVLERLPAGLATGLGDGGSGLSGGERRRLALARLILARPALWLVDEPTEGLDAVAAAAVLAGLDAAIGSATALIVTHRPEDAAIADEIWTLGTDGRVAGVRPGGRELAGAGRR</sequence>
<dbReference type="SUPFAM" id="SSF52540">
    <property type="entry name" value="P-loop containing nucleoside triphosphate hydrolases"/>
    <property type="match status" value="1"/>
</dbReference>
<accession>A0A931I2Y2</accession>
<evidence type="ECO:0000256" key="5">
    <source>
        <dbReference type="ARBA" id="ARBA00022840"/>
    </source>
</evidence>
<dbReference type="AlphaFoldDB" id="A0A931I2Y2"/>
<keyword evidence="7 8" id="KW-0472">Membrane</keyword>
<keyword evidence="4" id="KW-0547">Nucleotide-binding</keyword>
<keyword evidence="3 8" id="KW-0812">Transmembrane</keyword>
<evidence type="ECO:0000256" key="7">
    <source>
        <dbReference type="ARBA" id="ARBA00023136"/>
    </source>
</evidence>
<organism evidence="11 12">
    <name type="scientific">Methylobrevis albus</name>
    <dbReference type="NCBI Taxonomy" id="2793297"/>
    <lineage>
        <taxon>Bacteria</taxon>
        <taxon>Pseudomonadati</taxon>
        <taxon>Pseudomonadota</taxon>
        <taxon>Alphaproteobacteria</taxon>
        <taxon>Hyphomicrobiales</taxon>
        <taxon>Pleomorphomonadaceae</taxon>
        <taxon>Methylobrevis</taxon>
    </lineage>
</organism>
<feature type="transmembrane region" description="Helical" evidence="8">
    <location>
        <begin position="134"/>
        <end position="155"/>
    </location>
</feature>
<keyword evidence="12" id="KW-1185">Reference proteome</keyword>
<keyword evidence="6 8" id="KW-1133">Transmembrane helix</keyword>
<dbReference type="PROSITE" id="PS00211">
    <property type="entry name" value="ABC_TRANSPORTER_1"/>
    <property type="match status" value="1"/>
</dbReference>
<evidence type="ECO:0000313" key="12">
    <source>
        <dbReference type="Proteomes" id="UP000631694"/>
    </source>
</evidence>
<dbReference type="GO" id="GO:0016887">
    <property type="term" value="F:ATP hydrolysis activity"/>
    <property type="evidence" value="ECO:0007669"/>
    <property type="project" value="InterPro"/>
</dbReference>
<protein>
    <submittedName>
        <fullName evidence="11">Thiol reductant ABC exporter subunit CydC</fullName>
    </submittedName>
</protein>
<dbReference type="GO" id="GO:0005524">
    <property type="term" value="F:ATP binding"/>
    <property type="evidence" value="ECO:0007669"/>
    <property type="project" value="UniProtKB-KW"/>
</dbReference>
<evidence type="ECO:0000259" key="9">
    <source>
        <dbReference type="PROSITE" id="PS50893"/>
    </source>
</evidence>
<comment type="caution">
    <text evidence="11">The sequence shown here is derived from an EMBL/GenBank/DDBJ whole genome shotgun (WGS) entry which is preliminary data.</text>
</comment>
<evidence type="ECO:0000256" key="6">
    <source>
        <dbReference type="ARBA" id="ARBA00022989"/>
    </source>
</evidence>
<reference evidence="11" key="1">
    <citation type="submission" date="2020-12" db="EMBL/GenBank/DDBJ databases">
        <title>Methylobrevis albus sp. nov., isolated from fresh water lack sediment.</title>
        <authorList>
            <person name="Zou Q."/>
        </authorList>
    </citation>
    <scope>NUCLEOTIDE SEQUENCE</scope>
    <source>
        <strain evidence="11">L22</strain>
    </source>
</reference>
<feature type="transmembrane region" description="Helical" evidence="8">
    <location>
        <begin position="41"/>
        <end position="60"/>
    </location>
</feature>
<feature type="transmembrane region" description="Helical" evidence="8">
    <location>
        <begin position="246"/>
        <end position="270"/>
    </location>
</feature>
<dbReference type="GO" id="GO:0005886">
    <property type="term" value="C:plasma membrane"/>
    <property type="evidence" value="ECO:0007669"/>
    <property type="project" value="UniProtKB-SubCell"/>
</dbReference>
<dbReference type="GO" id="GO:0045454">
    <property type="term" value="P:cell redox homeostasis"/>
    <property type="evidence" value="ECO:0007669"/>
    <property type="project" value="InterPro"/>
</dbReference>
<feature type="domain" description="ABC transporter" evidence="9">
    <location>
        <begin position="338"/>
        <end position="565"/>
    </location>
</feature>
<evidence type="ECO:0000313" key="11">
    <source>
        <dbReference type="EMBL" id="MBH0238323.1"/>
    </source>
</evidence>
<keyword evidence="5" id="KW-0067">ATP-binding</keyword>
<dbReference type="PROSITE" id="PS50929">
    <property type="entry name" value="ABC_TM1F"/>
    <property type="match status" value="1"/>
</dbReference>
<dbReference type="NCBIfam" id="TIGR02868">
    <property type="entry name" value="CydC"/>
    <property type="match status" value="1"/>
</dbReference>
<dbReference type="PANTHER" id="PTHR24221">
    <property type="entry name" value="ATP-BINDING CASSETTE SUB-FAMILY B"/>
    <property type="match status" value="1"/>
</dbReference>
<evidence type="ECO:0000259" key="10">
    <source>
        <dbReference type="PROSITE" id="PS50929"/>
    </source>
</evidence>
<evidence type="ECO:0000256" key="2">
    <source>
        <dbReference type="ARBA" id="ARBA00005417"/>
    </source>
</evidence>
<feature type="domain" description="ABC transmembrane type-1" evidence="10">
    <location>
        <begin position="20"/>
        <end position="303"/>
    </location>
</feature>
<dbReference type="Pfam" id="PF00005">
    <property type="entry name" value="ABC_tran"/>
    <property type="match status" value="1"/>
</dbReference>
<feature type="transmembrane region" description="Helical" evidence="8">
    <location>
        <begin position="276"/>
        <end position="294"/>
    </location>
</feature>
<dbReference type="InterPro" id="IPR017871">
    <property type="entry name" value="ABC_transporter-like_CS"/>
</dbReference>
<dbReference type="GO" id="GO:0140359">
    <property type="term" value="F:ABC-type transporter activity"/>
    <property type="evidence" value="ECO:0007669"/>
    <property type="project" value="InterPro"/>
</dbReference>
<comment type="subcellular location">
    <subcellularLocation>
        <location evidence="1">Cell membrane</location>
        <topology evidence="1">Multi-pass membrane protein</topology>
    </subcellularLocation>
</comment>
<evidence type="ECO:0000256" key="1">
    <source>
        <dbReference type="ARBA" id="ARBA00004651"/>
    </source>
</evidence>
<dbReference type="InterPro" id="IPR003439">
    <property type="entry name" value="ABC_transporter-like_ATP-bd"/>
</dbReference>
<dbReference type="GO" id="GO:0034040">
    <property type="term" value="F:ATPase-coupled lipid transmembrane transporter activity"/>
    <property type="evidence" value="ECO:0007669"/>
    <property type="project" value="TreeGrafter"/>
</dbReference>
<comment type="similarity">
    <text evidence="2">Belongs to the ABC transporter superfamily.</text>
</comment>
<evidence type="ECO:0000256" key="8">
    <source>
        <dbReference type="SAM" id="Phobius"/>
    </source>
</evidence>